<gene>
    <name evidence="11" type="ORF">RRF57_004008</name>
</gene>
<dbReference type="PROSITE" id="PS00136">
    <property type="entry name" value="SUBTILASE_ASP"/>
    <property type="match status" value="1"/>
</dbReference>
<dbReference type="CDD" id="cd04077">
    <property type="entry name" value="Peptidases_S8_PCSK9_ProteinaseK_like"/>
    <property type="match status" value="1"/>
</dbReference>
<feature type="signal peptide" evidence="8">
    <location>
        <begin position="1"/>
        <end position="15"/>
    </location>
</feature>
<evidence type="ECO:0000313" key="11">
    <source>
        <dbReference type="EMBL" id="KAK5628293.1"/>
    </source>
</evidence>
<evidence type="ECO:0000256" key="3">
    <source>
        <dbReference type="ARBA" id="ARBA00022729"/>
    </source>
</evidence>
<keyword evidence="12" id="KW-1185">Reference proteome</keyword>
<name>A0AAN7UIJ5_9PEZI</name>
<dbReference type="InterPro" id="IPR000209">
    <property type="entry name" value="Peptidase_S8/S53_dom"/>
</dbReference>
<evidence type="ECO:0000313" key="12">
    <source>
        <dbReference type="Proteomes" id="UP001305414"/>
    </source>
</evidence>
<evidence type="ECO:0000256" key="2">
    <source>
        <dbReference type="ARBA" id="ARBA00022670"/>
    </source>
</evidence>
<accession>A0AAN7UIJ5</accession>
<dbReference type="PANTHER" id="PTHR43806:SF58">
    <property type="entry name" value="ALKALINE PROTEASE 1-RELATED"/>
    <property type="match status" value="1"/>
</dbReference>
<evidence type="ECO:0000256" key="4">
    <source>
        <dbReference type="ARBA" id="ARBA00022801"/>
    </source>
</evidence>
<dbReference type="PANTHER" id="PTHR43806">
    <property type="entry name" value="PEPTIDASE S8"/>
    <property type="match status" value="1"/>
</dbReference>
<evidence type="ECO:0000256" key="8">
    <source>
        <dbReference type="SAM" id="SignalP"/>
    </source>
</evidence>
<dbReference type="InterPro" id="IPR036852">
    <property type="entry name" value="Peptidase_S8/S53_dom_sf"/>
</dbReference>
<dbReference type="AlphaFoldDB" id="A0AAN7UIJ5"/>
<dbReference type="EMBL" id="JAWHQM010000008">
    <property type="protein sequence ID" value="KAK5628293.1"/>
    <property type="molecule type" value="Genomic_DNA"/>
</dbReference>
<dbReference type="Gene3D" id="3.30.70.80">
    <property type="entry name" value="Peptidase S8 propeptide/proteinase inhibitor I9"/>
    <property type="match status" value="1"/>
</dbReference>
<dbReference type="Pfam" id="PF00082">
    <property type="entry name" value="Peptidase_S8"/>
    <property type="match status" value="1"/>
</dbReference>
<dbReference type="GO" id="GO:0004252">
    <property type="term" value="F:serine-type endopeptidase activity"/>
    <property type="evidence" value="ECO:0007669"/>
    <property type="project" value="UniProtKB-UniRule"/>
</dbReference>
<dbReference type="InterPro" id="IPR034193">
    <property type="entry name" value="PCSK9_ProteinaseK-like"/>
</dbReference>
<dbReference type="SUPFAM" id="SSF54897">
    <property type="entry name" value="Protease propeptides/inhibitors"/>
    <property type="match status" value="1"/>
</dbReference>
<dbReference type="Proteomes" id="UP001305414">
    <property type="component" value="Unassembled WGS sequence"/>
</dbReference>
<dbReference type="Gene3D" id="3.40.50.200">
    <property type="entry name" value="Peptidase S8/S53 domain"/>
    <property type="match status" value="1"/>
</dbReference>
<keyword evidence="4 6" id="KW-0378">Hydrolase</keyword>
<evidence type="ECO:0000256" key="5">
    <source>
        <dbReference type="ARBA" id="ARBA00022825"/>
    </source>
</evidence>
<feature type="chain" id="PRO_5042984627" description="Peptidase S8/S53 domain-containing protein" evidence="8">
    <location>
        <begin position="16"/>
        <end position="418"/>
    </location>
</feature>
<dbReference type="Pfam" id="PF05922">
    <property type="entry name" value="Inhibitor_I9"/>
    <property type="match status" value="1"/>
</dbReference>
<feature type="domain" description="Peptidase S8/S53" evidence="9">
    <location>
        <begin position="138"/>
        <end position="364"/>
    </location>
</feature>
<dbReference type="PROSITE" id="PS00137">
    <property type="entry name" value="SUBTILASE_HIS"/>
    <property type="match status" value="1"/>
</dbReference>
<comment type="caution">
    <text evidence="11">The sequence shown here is derived from an EMBL/GenBank/DDBJ whole genome shotgun (WGS) entry which is preliminary data.</text>
</comment>
<dbReference type="InterPro" id="IPR015500">
    <property type="entry name" value="Peptidase_S8_subtilisin-rel"/>
</dbReference>
<proteinExistence type="inferred from homology"/>
<dbReference type="InterPro" id="IPR023828">
    <property type="entry name" value="Peptidase_S8_Ser-AS"/>
</dbReference>
<evidence type="ECO:0000259" key="10">
    <source>
        <dbReference type="Pfam" id="PF05922"/>
    </source>
</evidence>
<reference evidence="11 12" key="1">
    <citation type="submission" date="2023-10" db="EMBL/GenBank/DDBJ databases">
        <title>Draft genome sequence of Xylaria bambusicola isolate GMP-LS, the root and basal stem rot pathogen of sugarcane in Indonesia.</title>
        <authorList>
            <person name="Selvaraj P."/>
            <person name="Muralishankar V."/>
            <person name="Muruganantham S."/>
            <person name="Sp S."/>
            <person name="Haryani S."/>
            <person name="Lau K.J.X."/>
            <person name="Naqvi N.I."/>
        </authorList>
    </citation>
    <scope>NUCLEOTIDE SEQUENCE [LARGE SCALE GENOMIC DNA]</scope>
    <source>
        <strain evidence="11">GMP-LS</strain>
    </source>
</reference>
<feature type="active site" description="Charge relay system" evidence="6">
    <location>
        <position position="346"/>
    </location>
</feature>
<dbReference type="InterPro" id="IPR050131">
    <property type="entry name" value="Peptidase_S8_subtilisin-like"/>
</dbReference>
<organism evidence="11 12">
    <name type="scientific">Xylaria bambusicola</name>
    <dbReference type="NCBI Taxonomy" id="326684"/>
    <lineage>
        <taxon>Eukaryota</taxon>
        <taxon>Fungi</taxon>
        <taxon>Dikarya</taxon>
        <taxon>Ascomycota</taxon>
        <taxon>Pezizomycotina</taxon>
        <taxon>Sordariomycetes</taxon>
        <taxon>Xylariomycetidae</taxon>
        <taxon>Xylariales</taxon>
        <taxon>Xylariaceae</taxon>
        <taxon>Xylaria</taxon>
    </lineage>
</organism>
<dbReference type="FunFam" id="3.40.50.200:FF:000007">
    <property type="entry name" value="Subtilisin-like serine protease"/>
    <property type="match status" value="1"/>
</dbReference>
<evidence type="ECO:0000259" key="9">
    <source>
        <dbReference type="Pfam" id="PF00082"/>
    </source>
</evidence>
<dbReference type="PRINTS" id="PR00723">
    <property type="entry name" value="SUBTILISIN"/>
</dbReference>
<comment type="similarity">
    <text evidence="1 6 7">Belongs to the peptidase S8 family.</text>
</comment>
<dbReference type="InterPro" id="IPR010259">
    <property type="entry name" value="S8pro/Inhibitor_I9"/>
</dbReference>
<evidence type="ECO:0000256" key="1">
    <source>
        <dbReference type="ARBA" id="ARBA00011073"/>
    </source>
</evidence>
<feature type="active site" description="Charge relay system" evidence="6">
    <location>
        <position position="179"/>
    </location>
</feature>
<protein>
    <recommendedName>
        <fullName evidence="13">Peptidase S8/S53 domain-containing protein</fullName>
    </recommendedName>
</protein>
<dbReference type="GO" id="GO:0005576">
    <property type="term" value="C:extracellular region"/>
    <property type="evidence" value="ECO:0007669"/>
    <property type="project" value="UniProtKB-ARBA"/>
</dbReference>
<dbReference type="GO" id="GO:0006508">
    <property type="term" value="P:proteolysis"/>
    <property type="evidence" value="ECO:0007669"/>
    <property type="project" value="UniProtKB-KW"/>
</dbReference>
<feature type="active site" description="Charge relay system" evidence="6">
    <location>
        <position position="145"/>
    </location>
</feature>
<feature type="domain" description="Inhibitor I9" evidence="10">
    <location>
        <begin position="30"/>
        <end position="103"/>
    </location>
</feature>
<dbReference type="SUPFAM" id="SSF52743">
    <property type="entry name" value="Subtilisin-like"/>
    <property type="match status" value="1"/>
</dbReference>
<evidence type="ECO:0000256" key="6">
    <source>
        <dbReference type="PROSITE-ProRule" id="PRU01240"/>
    </source>
</evidence>
<keyword evidence="5 6" id="KW-0720">Serine protease</keyword>
<dbReference type="InterPro" id="IPR037045">
    <property type="entry name" value="S8pro/Inhibitor_I9_sf"/>
</dbReference>
<keyword evidence="2 6" id="KW-0645">Protease</keyword>
<dbReference type="PROSITE" id="PS00138">
    <property type="entry name" value="SUBTILASE_SER"/>
    <property type="match status" value="1"/>
</dbReference>
<evidence type="ECO:0000256" key="7">
    <source>
        <dbReference type="RuleBase" id="RU003355"/>
    </source>
</evidence>
<dbReference type="PROSITE" id="PS51892">
    <property type="entry name" value="SUBTILASE"/>
    <property type="match status" value="1"/>
</dbReference>
<sequence>MRLFSLLLATPLVLGAPVLETEGKVVPGKWIVVMKEDYDMDAVSRRKRGVKAELEVESLATPQHTYSLGSFKAYALDASDALINQVAKIQDVAYIEPDIMVETAATAFESNSPWGLARISSRTRNSTTYTYDESAGEGTYTYIIDSGIYTDHPEFEGRASWGASFVSGDENPTVDENGHGTHVAGIAGSKTYGVAKKTNLIAVKVLNAAGSGLISQVIAGIQWVVDDAKSKNQKEMLLTPISGINKSIANISLGVVAIGNSTVSLAAGAAVEEGLFIAAAAGNSQTPVEFFAPAQYPTLCSIAASAPDDSRARFSNYGNGVDLFAPGVDVVSTYNNGSTHVLSGTSMAAPHVAGLGAYLLTLEGDRDPIALCARIQELATKDIVTNANSPNNMLAFNGADQTSLYRRRVLLRSLTSRS</sequence>
<dbReference type="InterPro" id="IPR022398">
    <property type="entry name" value="Peptidase_S8_His-AS"/>
</dbReference>
<keyword evidence="3 8" id="KW-0732">Signal</keyword>
<dbReference type="InterPro" id="IPR023827">
    <property type="entry name" value="Peptidase_S8_Asp-AS"/>
</dbReference>
<evidence type="ECO:0008006" key="13">
    <source>
        <dbReference type="Google" id="ProtNLM"/>
    </source>
</evidence>